<dbReference type="PANTHER" id="PTHR31836">
    <property type="match status" value="1"/>
</dbReference>
<dbReference type="PANTHER" id="PTHR31836:SF28">
    <property type="entry name" value="SRCR DOMAIN-CONTAINING PROTEIN-RELATED"/>
    <property type="match status" value="1"/>
</dbReference>
<dbReference type="OrthoDB" id="5823761at2759"/>
<dbReference type="PROSITE" id="PS51164">
    <property type="entry name" value="CBM1_2"/>
    <property type="match status" value="1"/>
</dbReference>
<name>A0A2J6RJ86_HYAVF</name>
<dbReference type="InterPro" id="IPR036908">
    <property type="entry name" value="RlpA-like_sf"/>
</dbReference>
<dbReference type="GO" id="GO:0030248">
    <property type="term" value="F:cellulose binding"/>
    <property type="evidence" value="ECO:0007669"/>
    <property type="project" value="InterPro"/>
</dbReference>
<gene>
    <name evidence="6" type="ORF">L207DRAFT_429658</name>
</gene>
<dbReference type="InterPro" id="IPR035971">
    <property type="entry name" value="CBD_sf"/>
</dbReference>
<accession>A0A2J6RJ86</accession>
<evidence type="ECO:0000313" key="6">
    <source>
        <dbReference type="EMBL" id="PMD38585.1"/>
    </source>
</evidence>
<dbReference type="Proteomes" id="UP000235786">
    <property type="component" value="Unassembled WGS sequence"/>
</dbReference>
<dbReference type="GO" id="GO:0005576">
    <property type="term" value="C:extracellular region"/>
    <property type="evidence" value="ECO:0007669"/>
    <property type="project" value="InterPro"/>
</dbReference>
<dbReference type="InterPro" id="IPR051477">
    <property type="entry name" value="Expansin_CellWall"/>
</dbReference>
<proteinExistence type="predicted"/>
<organism evidence="6 7">
    <name type="scientific">Hyaloscypha variabilis (strain UAMH 11265 / GT02V1 / F)</name>
    <name type="common">Meliniomyces variabilis</name>
    <dbReference type="NCBI Taxonomy" id="1149755"/>
    <lineage>
        <taxon>Eukaryota</taxon>
        <taxon>Fungi</taxon>
        <taxon>Dikarya</taxon>
        <taxon>Ascomycota</taxon>
        <taxon>Pezizomycotina</taxon>
        <taxon>Leotiomycetes</taxon>
        <taxon>Helotiales</taxon>
        <taxon>Hyaloscyphaceae</taxon>
        <taxon>Hyaloscypha</taxon>
        <taxon>Hyaloscypha variabilis</taxon>
    </lineage>
</organism>
<dbReference type="SUPFAM" id="SSF49590">
    <property type="entry name" value="PHL pollen allergen"/>
    <property type="match status" value="1"/>
</dbReference>
<dbReference type="SUPFAM" id="SSF57180">
    <property type="entry name" value="Cellulose-binding domain"/>
    <property type="match status" value="1"/>
</dbReference>
<dbReference type="InterPro" id="IPR000254">
    <property type="entry name" value="CBD"/>
</dbReference>
<dbReference type="PROSITE" id="PS00562">
    <property type="entry name" value="CBM1_1"/>
    <property type="match status" value="1"/>
</dbReference>
<feature type="chain" id="PRO_5014337164" description="Carbohydrate-binding module family 1 protein" evidence="2">
    <location>
        <begin position="23"/>
        <end position="490"/>
    </location>
</feature>
<evidence type="ECO:0000259" key="4">
    <source>
        <dbReference type="PROSITE" id="PS50843"/>
    </source>
</evidence>
<dbReference type="InterPro" id="IPR036749">
    <property type="entry name" value="Expansin_CBD_sf"/>
</dbReference>
<evidence type="ECO:0000259" key="5">
    <source>
        <dbReference type="PROSITE" id="PS51164"/>
    </source>
</evidence>
<feature type="domain" description="CBM1" evidence="5">
    <location>
        <begin position="24"/>
        <end position="60"/>
    </location>
</feature>
<dbReference type="InterPro" id="IPR007112">
    <property type="entry name" value="Expansin/allergen_DPBB_dom"/>
</dbReference>
<dbReference type="AlphaFoldDB" id="A0A2J6RJ86"/>
<dbReference type="Pfam" id="PF00734">
    <property type="entry name" value="CBM_1"/>
    <property type="match status" value="1"/>
</dbReference>
<dbReference type="PROSITE" id="PS50842">
    <property type="entry name" value="EXPANSIN_EG45"/>
    <property type="match status" value="1"/>
</dbReference>
<dbReference type="InterPro" id="IPR007117">
    <property type="entry name" value="Expansin_CBD"/>
</dbReference>
<evidence type="ECO:0000256" key="1">
    <source>
        <dbReference type="ARBA" id="ARBA00022729"/>
    </source>
</evidence>
<sequence>MFSPSLVPVLIGLFGLVEMALAQSCAAEYAQCGGSGWTGATCCETGYVCAVVNSYYFQCLSPITTGSSYMKISTASSGSSTSQVSTVTSEEYTTSIPVSTTSHAQSPYPVPTATDTCGDWALVDNVCCPLYCSDVLTSESCSGYTAAECGSCISPPSADCMSGTMYNETLSVDNEDWHYSRSTHFGLTSGGACGFGLYGLCTTGGADASWIDPWIESTCSAFCTAYPLLCQDPGSTNLTMRGNFAAPNGDYYTQFWPSLPGDLDNYLSCGECFELIQTYPNGSDYAIGDVGYTPPIILEVVDSCPCDANSKWCCGPGADHCAEIDFTYGCPLPPGSIHLDLSDIAMGRLQGNGSLAAGVIPTRYKRVPCPVPGNAYIWLRDGAGPYYFALTIVNTYGVGSVISVEITSSGETGWTSLEHDPNYTSSRPQERYGAWTIPSGTGPFNTPIGLRITSATGEQIVNMNAITSFTAPATAPSGWNYIDLGVQFTE</sequence>
<dbReference type="SUPFAM" id="SSF50685">
    <property type="entry name" value="Barwin-like endoglucanases"/>
    <property type="match status" value="1"/>
</dbReference>
<feature type="signal peptide" evidence="2">
    <location>
        <begin position="1"/>
        <end position="22"/>
    </location>
</feature>
<evidence type="ECO:0000256" key="2">
    <source>
        <dbReference type="SAM" id="SignalP"/>
    </source>
</evidence>
<evidence type="ECO:0008006" key="8">
    <source>
        <dbReference type="Google" id="ProtNLM"/>
    </source>
</evidence>
<dbReference type="Gene3D" id="2.40.40.10">
    <property type="entry name" value="RlpA-like domain"/>
    <property type="match status" value="1"/>
</dbReference>
<dbReference type="STRING" id="1149755.A0A2J6RJ86"/>
<dbReference type="EMBL" id="KZ613947">
    <property type="protein sequence ID" value="PMD38585.1"/>
    <property type="molecule type" value="Genomic_DNA"/>
</dbReference>
<evidence type="ECO:0000313" key="7">
    <source>
        <dbReference type="Proteomes" id="UP000235786"/>
    </source>
</evidence>
<keyword evidence="7" id="KW-1185">Reference proteome</keyword>
<keyword evidence="1 2" id="KW-0732">Signal</keyword>
<dbReference type="SMART" id="SM00236">
    <property type="entry name" value="fCBD"/>
    <property type="match status" value="1"/>
</dbReference>
<feature type="domain" description="Expansin-like EG45" evidence="3">
    <location>
        <begin position="190"/>
        <end position="374"/>
    </location>
</feature>
<evidence type="ECO:0000259" key="3">
    <source>
        <dbReference type="PROSITE" id="PS50842"/>
    </source>
</evidence>
<protein>
    <recommendedName>
        <fullName evidence="8">Carbohydrate-binding module family 1 protein</fullName>
    </recommendedName>
</protein>
<dbReference type="GO" id="GO:0005975">
    <property type="term" value="P:carbohydrate metabolic process"/>
    <property type="evidence" value="ECO:0007669"/>
    <property type="project" value="InterPro"/>
</dbReference>
<reference evidence="6 7" key="1">
    <citation type="submission" date="2016-04" db="EMBL/GenBank/DDBJ databases">
        <title>A degradative enzymes factory behind the ericoid mycorrhizal symbiosis.</title>
        <authorList>
            <consortium name="DOE Joint Genome Institute"/>
            <person name="Martino E."/>
            <person name="Morin E."/>
            <person name="Grelet G."/>
            <person name="Kuo A."/>
            <person name="Kohler A."/>
            <person name="Daghino S."/>
            <person name="Barry K."/>
            <person name="Choi C."/>
            <person name="Cichocki N."/>
            <person name="Clum A."/>
            <person name="Copeland A."/>
            <person name="Hainaut M."/>
            <person name="Haridas S."/>
            <person name="Labutti K."/>
            <person name="Lindquist E."/>
            <person name="Lipzen A."/>
            <person name="Khouja H.-R."/>
            <person name="Murat C."/>
            <person name="Ohm R."/>
            <person name="Olson A."/>
            <person name="Spatafora J."/>
            <person name="Veneault-Fourrey C."/>
            <person name="Henrissat B."/>
            <person name="Grigoriev I."/>
            <person name="Martin F."/>
            <person name="Perotto S."/>
        </authorList>
    </citation>
    <scope>NUCLEOTIDE SEQUENCE [LARGE SCALE GENOMIC DNA]</scope>
    <source>
        <strain evidence="6 7">F</strain>
    </source>
</reference>
<feature type="domain" description="Expansin-like CBD" evidence="4">
    <location>
        <begin position="386"/>
        <end position="480"/>
    </location>
</feature>
<dbReference type="PROSITE" id="PS50843">
    <property type="entry name" value="EXPANSIN_CBD"/>
    <property type="match status" value="1"/>
</dbReference>
<dbReference type="Pfam" id="PF01357">
    <property type="entry name" value="Expansin_C"/>
    <property type="match status" value="1"/>
</dbReference>
<dbReference type="Gene3D" id="2.60.40.760">
    <property type="entry name" value="Expansin, cellulose-binding-like domain"/>
    <property type="match status" value="1"/>
</dbReference>